<feature type="binding site" evidence="5">
    <location>
        <position position="101"/>
    </location>
    <ligand>
        <name>a divalent metal cation</name>
        <dbReference type="ChEBI" id="CHEBI:60240"/>
        <label>1</label>
    </ligand>
</feature>
<comment type="subunit">
    <text evidence="2">Homohexamer.</text>
</comment>
<proteinExistence type="inferred from homology"/>
<evidence type="ECO:0000256" key="2">
    <source>
        <dbReference type="ARBA" id="ARBA00011643"/>
    </source>
</evidence>
<dbReference type="RefSeq" id="WP_027303752.1">
    <property type="nucleotide sequence ID" value="NZ_CBCRZS010000004.1"/>
</dbReference>
<dbReference type="Proteomes" id="UP000535305">
    <property type="component" value="Unassembled WGS sequence"/>
</dbReference>
<evidence type="ECO:0000256" key="4">
    <source>
        <dbReference type="ARBA" id="ARBA00022723"/>
    </source>
</evidence>
<comment type="similarity">
    <text evidence="1">Belongs to the GTP cyclohydrolase I type 2/NIF3 family.</text>
</comment>
<feature type="binding site" evidence="5">
    <location>
        <position position="63"/>
    </location>
    <ligand>
        <name>a divalent metal cation</name>
        <dbReference type="ChEBI" id="CHEBI:60240"/>
        <label>1</label>
    </ligand>
</feature>
<keyword evidence="9" id="KW-1185">Reference proteome</keyword>
<dbReference type="EMBL" id="LR134372">
    <property type="protein sequence ID" value="VEG84963.1"/>
    <property type="molecule type" value="Genomic_DNA"/>
</dbReference>
<dbReference type="SUPFAM" id="SSF102705">
    <property type="entry name" value="NIF3 (NGG1p interacting factor 3)-like"/>
    <property type="match status" value="1"/>
</dbReference>
<evidence type="ECO:0000256" key="3">
    <source>
        <dbReference type="ARBA" id="ARBA00022112"/>
    </source>
</evidence>
<name>A0A381DX37_CAMUP</name>
<evidence type="ECO:0000256" key="5">
    <source>
        <dbReference type="PIRSR" id="PIRSR602678-1"/>
    </source>
</evidence>
<dbReference type="Pfam" id="PF01784">
    <property type="entry name" value="DUF34_NIF3"/>
    <property type="match status" value="1"/>
</dbReference>
<protein>
    <recommendedName>
        <fullName evidence="3">GTP cyclohydrolase 1 type 2 homolog</fullName>
    </recommendedName>
</protein>
<dbReference type="Gene3D" id="3.40.1390.30">
    <property type="entry name" value="NIF3 (NGG1p interacting factor 3)-like"/>
    <property type="match status" value="2"/>
</dbReference>
<keyword evidence="4 5" id="KW-0479">Metal-binding</keyword>
<reference evidence="7 8" key="2">
    <citation type="submission" date="2018-12" db="EMBL/GenBank/DDBJ databases">
        <authorList>
            <consortium name="Pathogen Informatics"/>
        </authorList>
    </citation>
    <scope>NUCLEOTIDE SEQUENCE [LARGE SCALE GENOMIC DNA]</scope>
    <source>
        <strain evidence="7 8">NCTC11541</strain>
    </source>
</reference>
<feature type="binding site" evidence="5">
    <location>
        <position position="211"/>
    </location>
    <ligand>
        <name>a divalent metal cation</name>
        <dbReference type="ChEBI" id="CHEBI:60240"/>
        <label>1</label>
    </ligand>
</feature>
<dbReference type="FunFam" id="3.40.1390.30:FF:000001">
    <property type="entry name" value="GTP cyclohydrolase 1 type 2"/>
    <property type="match status" value="1"/>
</dbReference>
<dbReference type="InterPro" id="IPR002678">
    <property type="entry name" value="DUF34/NIF3"/>
</dbReference>
<accession>A0A381DX37</accession>
<evidence type="ECO:0000313" key="8">
    <source>
        <dbReference type="Proteomes" id="UP000278157"/>
    </source>
</evidence>
<gene>
    <name evidence="6" type="ORF">CT510_02285</name>
    <name evidence="7" type="ORF">NCTC11541_01001</name>
</gene>
<reference evidence="6 9" key="1">
    <citation type="submission" date="2018-06" db="EMBL/GenBank/DDBJ databases">
        <authorList>
            <consortium name="PulseNet: The National Subtyping Network for Foodborne Disease Surveillance"/>
            <person name="Tarr C.L."/>
            <person name="Trees E."/>
            <person name="Katz L.S."/>
            <person name="Carleton-Romer H.A."/>
            <person name="Stroika S."/>
            <person name="Kucerova Z."/>
            <person name="Roache K.F."/>
            <person name="Sabol A.L."/>
            <person name="Besser J."/>
            <person name="Gerner-Smidt P."/>
        </authorList>
    </citation>
    <scope>NUCLEOTIDE SEQUENCE [LARGE SCALE GENOMIC DNA]</scope>
    <source>
        <strain evidence="6 9">PNUSAC003104</strain>
    </source>
</reference>
<dbReference type="PANTHER" id="PTHR13799">
    <property type="entry name" value="NGG1 INTERACTING FACTOR 3"/>
    <property type="match status" value="1"/>
</dbReference>
<dbReference type="GO" id="GO:0046872">
    <property type="term" value="F:metal ion binding"/>
    <property type="evidence" value="ECO:0007669"/>
    <property type="project" value="UniProtKB-KW"/>
</dbReference>
<dbReference type="OrthoDB" id="9792792at2"/>
<evidence type="ECO:0000313" key="6">
    <source>
        <dbReference type="EMBL" id="EAJ1621483.1"/>
    </source>
</evidence>
<evidence type="ECO:0000256" key="1">
    <source>
        <dbReference type="ARBA" id="ARBA00006964"/>
    </source>
</evidence>
<dbReference type="EMBL" id="AABVLA010000006">
    <property type="protein sequence ID" value="EAJ1621483.1"/>
    <property type="molecule type" value="Genomic_DNA"/>
</dbReference>
<dbReference type="InterPro" id="IPR036069">
    <property type="entry name" value="DUF34/NIF3_sf"/>
</dbReference>
<dbReference type="PANTHER" id="PTHR13799:SF14">
    <property type="entry name" value="GTP CYCLOHYDROLASE 1 TYPE 2 HOMOLOG"/>
    <property type="match status" value="1"/>
</dbReference>
<dbReference type="NCBIfam" id="TIGR00486">
    <property type="entry name" value="YbgI_SA1388"/>
    <property type="match status" value="1"/>
</dbReference>
<feature type="binding site" evidence="5">
    <location>
        <position position="207"/>
    </location>
    <ligand>
        <name>a divalent metal cation</name>
        <dbReference type="ChEBI" id="CHEBI:60240"/>
        <label>1</label>
    </ligand>
</feature>
<evidence type="ECO:0000313" key="9">
    <source>
        <dbReference type="Proteomes" id="UP000535305"/>
    </source>
</evidence>
<dbReference type="GO" id="GO:0005737">
    <property type="term" value="C:cytoplasm"/>
    <property type="evidence" value="ECO:0007669"/>
    <property type="project" value="TreeGrafter"/>
</dbReference>
<dbReference type="Proteomes" id="UP000278157">
    <property type="component" value="Chromosome"/>
</dbReference>
<dbReference type="AlphaFoldDB" id="A0A381DX37"/>
<evidence type="ECO:0000313" key="7">
    <source>
        <dbReference type="EMBL" id="VEG84963.1"/>
    </source>
</evidence>
<sequence>MKLSEIYAFLNELSPFEKQASWDNSGLLLGNLDDDISKLYLSLDVDENLIKNAEENSLFITHHPLIFKPLRNLSEMAYPKNLLKEMIKKNIALISLHTNYDLSHLNAYFVKEILGFEKFLQEDFLIYVDVNLSFYELCERVKKRLNLTNLKMSFSGKEKLEKIAICTGSGGDLIPNVKADCFLSGDFKYHQAFEALSNHLSLIELGHYESERYFNESLAKYLQNLPLKVIMSVSKNPFQYF</sequence>
<feature type="binding site" evidence="5">
    <location>
        <position position="62"/>
    </location>
    <ligand>
        <name>a divalent metal cation</name>
        <dbReference type="ChEBI" id="CHEBI:60240"/>
        <label>1</label>
    </ligand>
</feature>
<organism evidence="7 8">
    <name type="scientific">Campylobacter upsaliensis</name>
    <dbReference type="NCBI Taxonomy" id="28080"/>
    <lineage>
        <taxon>Bacteria</taxon>
        <taxon>Pseudomonadati</taxon>
        <taxon>Campylobacterota</taxon>
        <taxon>Epsilonproteobacteria</taxon>
        <taxon>Campylobacterales</taxon>
        <taxon>Campylobacteraceae</taxon>
        <taxon>Campylobacter</taxon>
    </lineage>
</organism>